<dbReference type="EMBL" id="JSAM01000025">
    <property type="protein sequence ID" value="KIA78365.1"/>
    <property type="molecule type" value="Genomic_DNA"/>
</dbReference>
<comment type="caution">
    <text evidence="1">The sequence shown here is derived from an EMBL/GenBank/DDBJ whole genome shotgun (WGS) entry which is preliminary data.</text>
</comment>
<sequence>MFMKLDDFFFLYNAFTFKELELNLSRDKDSPAQRSTLYNLITYHQNQGHILRIRRGLYYSVPKGMDPAHCPVDPFLVASKMAEDSVIAYGSALDLHGKLHTIQNRIIYLTKKRVMASFDFRDMKYQAVAIPSALKTVNEETFGVQSIDRLGQPVFVTTLERTLVDVLDRPYLCGSWEEIWLSLESIEYLDMDQVLKYALLLANSTTIAKLGFFLETHREALMVPEHYLEELHKHRPTKPHYMDRTQNEPQKMIAKWNLVVPLSLINRSWEEPNADI</sequence>
<dbReference type="PATRIC" id="fig|83552.4.peg.436"/>
<accession>A0A0C1CBS7</accession>
<reference evidence="1 2" key="1">
    <citation type="journal article" date="2014" name="Mol. Biol. Evol.">
        <title>Massive expansion of Ubiquitination-related gene families within the Chlamydiae.</title>
        <authorList>
            <person name="Domman D."/>
            <person name="Collingro A."/>
            <person name="Lagkouvardos I."/>
            <person name="Gehre L."/>
            <person name="Weinmaier T."/>
            <person name="Rattei T."/>
            <person name="Subtil A."/>
            <person name="Horn M."/>
        </authorList>
    </citation>
    <scope>NUCLEOTIDE SEQUENCE [LARGE SCALE GENOMIC DNA]</scope>
    <source>
        <strain evidence="1 2">OEW1</strain>
    </source>
</reference>
<gene>
    <name evidence="1" type="ORF">DB43_EE00090</name>
</gene>
<evidence type="ECO:0000313" key="1">
    <source>
        <dbReference type="EMBL" id="KIA78365.1"/>
    </source>
</evidence>
<dbReference type="Proteomes" id="UP000031307">
    <property type="component" value="Unassembled WGS sequence"/>
</dbReference>
<proteinExistence type="predicted"/>
<evidence type="ECO:0008006" key="3">
    <source>
        <dbReference type="Google" id="ProtNLM"/>
    </source>
</evidence>
<organism evidence="1 2">
    <name type="scientific">Parachlamydia acanthamoebae</name>
    <dbReference type="NCBI Taxonomy" id="83552"/>
    <lineage>
        <taxon>Bacteria</taxon>
        <taxon>Pseudomonadati</taxon>
        <taxon>Chlamydiota</taxon>
        <taxon>Chlamydiia</taxon>
        <taxon>Parachlamydiales</taxon>
        <taxon>Parachlamydiaceae</taxon>
        <taxon>Parachlamydia</taxon>
    </lineage>
</organism>
<name>A0A0C1CBS7_9BACT</name>
<protein>
    <recommendedName>
        <fullName evidence="3">AbiEi antitoxin C-terminal domain-containing protein</fullName>
    </recommendedName>
</protein>
<evidence type="ECO:0000313" key="2">
    <source>
        <dbReference type="Proteomes" id="UP000031307"/>
    </source>
</evidence>
<dbReference type="AlphaFoldDB" id="A0A0C1CBS7"/>